<proteinExistence type="predicted"/>
<feature type="region of interest" description="Disordered" evidence="1">
    <location>
        <begin position="1"/>
        <end position="23"/>
    </location>
</feature>
<evidence type="ECO:0000313" key="2">
    <source>
        <dbReference type="EMBL" id="KAI5068157.1"/>
    </source>
</evidence>
<protein>
    <submittedName>
        <fullName evidence="2">Uncharacterized protein</fullName>
    </submittedName>
</protein>
<dbReference type="OrthoDB" id="1870799at2759"/>
<sequence>MSSTWTASSFRGEKGMQKPPWSRLQLRLQRVSMSRNRLTFPDDGRLDGPRWNAEDALGLVRAQHEATRGMDRPKHGQKVSRAPQGSRQKESSSSTAFQQGRAATSTPKALSLAKDANSEIDKDIAFDPKDVSFHVLKSYALEQQGLLPGAIDSLNITLSDDMENVMIPSEMCDALLRRANLLLSSSKDRRNVDAAIPDLQKCLQIIPDNLKVACFLSLCIALIP</sequence>
<feature type="region of interest" description="Disordered" evidence="1">
    <location>
        <begin position="32"/>
        <end position="51"/>
    </location>
</feature>
<dbReference type="SUPFAM" id="SSF48452">
    <property type="entry name" value="TPR-like"/>
    <property type="match status" value="1"/>
</dbReference>
<dbReference type="Proteomes" id="UP000886520">
    <property type="component" value="Chromosome 16"/>
</dbReference>
<feature type="compositionally biased region" description="Polar residues" evidence="1">
    <location>
        <begin position="83"/>
        <end position="108"/>
    </location>
</feature>
<dbReference type="InterPro" id="IPR011990">
    <property type="entry name" value="TPR-like_helical_dom_sf"/>
</dbReference>
<dbReference type="Gene3D" id="1.25.40.10">
    <property type="entry name" value="Tetratricopeptide repeat domain"/>
    <property type="match status" value="1"/>
</dbReference>
<organism evidence="2 3">
    <name type="scientific">Adiantum capillus-veneris</name>
    <name type="common">Maidenhair fern</name>
    <dbReference type="NCBI Taxonomy" id="13818"/>
    <lineage>
        <taxon>Eukaryota</taxon>
        <taxon>Viridiplantae</taxon>
        <taxon>Streptophyta</taxon>
        <taxon>Embryophyta</taxon>
        <taxon>Tracheophyta</taxon>
        <taxon>Polypodiopsida</taxon>
        <taxon>Polypodiidae</taxon>
        <taxon>Polypodiales</taxon>
        <taxon>Pteridineae</taxon>
        <taxon>Pteridaceae</taxon>
        <taxon>Vittarioideae</taxon>
        <taxon>Adiantum</taxon>
    </lineage>
</organism>
<feature type="region of interest" description="Disordered" evidence="1">
    <location>
        <begin position="57"/>
        <end position="110"/>
    </location>
</feature>
<evidence type="ECO:0000313" key="3">
    <source>
        <dbReference type="Proteomes" id="UP000886520"/>
    </source>
</evidence>
<comment type="caution">
    <text evidence="2">The sequence shown here is derived from an EMBL/GenBank/DDBJ whole genome shotgun (WGS) entry which is preliminary data.</text>
</comment>
<name>A0A9D4UI93_ADICA</name>
<dbReference type="EMBL" id="JABFUD020000016">
    <property type="protein sequence ID" value="KAI5068157.1"/>
    <property type="molecule type" value="Genomic_DNA"/>
</dbReference>
<dbReference type="AlphaFoldDB" id="A0A9D4UI93"/>
<reference evidence="2" key="1">
    <citation type="submission" date="2021-01" db="EMBL/GenBank/DDBJ databases">
        <title>Adiantum capillus-veneris genome.</title>
        <authorList>
            <person name="Fang Y."/>
            <person name="Liao Q."/>
        </authorList>
    </citation>
    <scope>NUCLEOTIDE SEQUENCE</scope>
    <source>
        <strain evidence="2">H3</strain>
        <tissue evidence="2">Leaf</tissue>
    </source>
</reference>
<gene>
    <name evidence="2" type="ORF">GOP47_0016502</name>
</gene>
<evidence type="ECO:0000256" key="1">
    <source>
        <dbReference type="SAM" id="MobiDB-lite"/>
    </source>
</evidence>
<feature type="compositionally biased region" description="Basic and acidic residues" evidence="1">
    <location>
        <begin position="62"/>
        <end position="74"/>
    </location>
</feature>
<keyword evidence="3" id="KW-1185">Reference proteome</keyword>
<accession>A0A9D4UI93</accession>